<evidence type="ECO:0000313" key="3">
    <source>
        <dbReference type="Proteomes" id="UP001597079"/>
    </source>
</evidence>
<dbReference type="Proteomes" id="UP001597079">
    <property type="component" value="Unassembled WGS sequence"/>
</dbReference>
<sequence>MTTHIAGIDHVQLAAPPNCEAVVRAFFGDMLGMVELTKPEKLQARGGVWFQCGAQQLHIGVEQDFVPAKKAHPAFLVRDLTRLCETLARAGYLAVEDPLPGIRRCFVFDPFGNRLEFVELEE</sequence>
<dbReference type="PROSITE" id="PS51819">
    <property type="entry name" value="VOC"/>
    <property type="match status" value="1"/>
</dbReference>
<dbReference type="SUPFAM" id="SSF54593">
    <property type="entry name" value="Glyoxalase/Bleomycin resistance protein/Dihydroxybiphenyl dioxygenase"/>
    <property type="match status" value="1"/>
</dbReference>
<keyword evidence="3" id="KW-1185">Reference proteome</keyword>
<dbReference type="Pfam" id="PF00903">
    <property type="entry name" value="Glyoxalase"/>
    <property type="match status" value="1"/>
</dbReference>
<dbReference type="PANTHER" id="PTHR39175">
    <property type="entry name" value="FAMILY PROTEIN, PUTATIVE (AFU_ORTHOLOGUE AFUA_3G15060)-RELATED"/>
    <property type="match status" value="1"/>
</dbReference>
<comment type="caution">
    <text evidence="2">The sequence shown here is derived from an EMBL/GenBank/DDBJ whole genome shotgun (WGS) entry which is preliminary data.</text>
</comment>
<dbReference type="EMBL" id="JBHUCX010000024">
    <property type="protein sequence ID" value="MFD1675068.1"/>
    <property type="molecule type" value="Genomic_DNA"/>
</dbReference>
<reference evidence="3" key="1">
    <citation type="journal article" date="2019" name="Int. J. Syst. Evol. Microbiol.">
        <title>The Global Catalogue of Microorganisms (GCM) 10K type strain sequencing project: providing services to taxonomists for standard genome sequencing and annotation.</title>
        <authorList>
            <consortium name="The Broad Institute Genomics Platform"/>
            <consortium name="The Broad Institute Genome Sequencing Center for Infectious Disease"/>
            <person name="Wu L."/>
            <person name="Ma J."/>
        </authorList>
    </citation>
    <scope>NUCLEOTIDE SEQUENCE [LARGE SCALE GENOMIC DNA]</scope>
    <source>
        <strain evidence="3">CGMCC 1.12286</strain>
    </source>
</reference>
<dbReference type="InterPro" id="IPR037523">
    <property type="entry name" value="VOC_core"/>
</dbReference>
<dbReference type="InterPro" id="IPR004360">
    <property type="entry name" value="Glyas_Fos-R_dOase_dom"/>
</dbReference>
<proteinExistence type="predicted"/>
<dbReference type="InterPro" id="IPR029068">
    <property type="entry name" value="Glyas_Bleomycin-R_OHBP_Dase"/>
</dbReference>
<dbReference type="Gene3D" id="3.10.180.10">
    <property type="entry name" value="2,3-Dihydroxybiphenyl 1,2-Dioxygenase, domain 1"/>
    <property type="match status" value="1"/>
</dbReference>
<evidence type="ECO:0000313" key="2">
    <source>
        <dbReference type="EMBL" id="MFD1675068.1"/>
    </source>
</evidence>
<feature type="domain" description="VOC" evidence="1">
    <location>
        <begin position="7"/>
        <end position="120"/>
    </location>
</feature>
<dbReference type="PANTHER" id="PTHR39175:SF1">
    <property type="entry name" value="FAMILY PROTEIN, PUTATIVE (AFU_ORTHOLOGUE AFUA_3G15060)-RELATED"/>
    <property type="match status" value="1"/>
</dbReference>
<evidence type="ECO:0000259" key="1">
    <source>
        <dbReference type="PROSITE" id="PS51819"/>
    </source>
</evidence>
<accession>A0ABW4JI40</accession>
<dbReference type="RefSeq" id="WP_377942931.1">
    <property type="nucleotide sequence ID" value="NZ_JBHUCX010000024.1"/>
</dbReference>
<protein>
    <submittedName>
        <fullName evidence="2">VOC family protein</fullName>
    </submittedName>
</protein>
<name>A0ABW4JI40_9BACL</name>
<organism evidence="2 3">
    <name type="scientific">Alicyclobacillus fodiniaquatilis</name>
    <dbReference type="NCBI Taxonomy" id="1661150"/>
    <lineage>
        <taxon>Bacteria</taxon>
        <taxon>Bacillati</taxon>
        <taxon>Bacillota</taxon>
        <taxon>Bacilli</taxon>
        <taxon>Bacillales</taxon>
        <taxon>Alicyclobacillaceae</taxon>
        <taxon>Alicyclobacillus</taxon>
    </lineage>
</organism>
<gene>
    <name evidence="2" type="ORF">ACFSB2_10220</name>
</gene>